<keyword evidence="4" id="KW-1185">Reference proteome</keyword>
<comment type="caution">
    <text evidence="3">The sequence shown here is derived from an EMBL/GenBank/DDBJ whole genome shotgun (WGS) entry which is preliminary data.</text>
</comment>
<keyword evidence="3" id="KW-0645">Protease</keyword>
<dbReference type="InParanoid" id="A0A1V9XKA8"/>
<dbReference type="AlphaFoldDB" id="A0A1V9XKA8"/>
<evidence type="ECO:0000313" key="3">
    <source>
        <dbReference type="EMBL" id="OQR73871.1"/>
    </source>
</evidence>
<gene>
    <name evidence="3" type="ORF">BIW11_09458</name>
</gene>
<keyword evidence="2" id="KW-0472">Membrane</keyword>
<feature type="non-terminal residue" evidence="3">
    <location>
        <position position="1"/>
    </location>
</feature>
<keyword evidence="3" id="KW-0121">Carboxypeptidase</keyword>
<keyword evidence="3" id="KW-0378">Hydrolase</keyword>
<sequence length="189" mass="20823">VHDGLEGRVETTSGKPLEHSRIIVDGVPLIKRTSHDGRFYLPLPAGHYAIEVAEEGYFNMTKFVTVLPEDPRVSVLFQVDGTNFLSGAWSTIALFIIVAQVCYNGTLFGRGQRLRRKGFMPVATYDDAPDDTLLFKGAKDKSPLPLATLNGKALNGELGGYSDLRALELSSSDADSEEEIYQPQFHSFK</sequence>
<evidence type="ECO:0000256" key="1">
    <source>
        <dbReference type="SAM" id="MobiDB-lite"/>
    </source>
</evidence>
<dbReference type="GO" id="GO:0004180">
    <property type="term" value="F:carboxypeptidase activity"/>
    <property type="evidence" value="ECO:0007669"/>
    <property type="project" value="UniProtKB-KW"/>
</dbReference>
<evidence type="ECO:0000256" key="2">
    <source>
        <dbReference type="SAM" id="Phobius"/>
    </source>
</evidence>
<reference evidence="3 4" key="1">
    <citation type="journal article" date="2017" name="Gigascience">
        <title>Draft genome of the honey bee ectoparasitic mite, Tropilaelaps mercedesae, is shaped by the parasitic life history.</title>
        <authorList>
            <person name="Dong X."/>
            <person name="Armstrong S.D."/>
            <person name="Xia D."/>
            <person name="Makepeace B.L."/>
            <person name="Darby A.C."/>
            <person name="Kadowaki T."/>
        </authorList>
    </citation>
    <scope>NUCLEOTIDE SEQUENCE [LARGE SCALE GENOMIC DNA]</scope>
    <source>
        <strain evidence="3">Wuxi-XJTLU</strain>
    </source>
</reference>
<proteinExistence type="predicted"/>
<dbReference type="EMBL" id="MNPL01009122">
    <property type="protein sequence ID" value="OQR73871.1"/>
    <property type="molecule type" value="Genomic_DNA"/>
</dbReference>
<name>A0A1V9XKA8_9ACAR</name>
<dbReference type="Gene3D" id="2.60.40.1120">
    <property type="entry name" value="Carboxypeptidase-like, regulatory domain"/>
    <property type="match status" value="1"/>
</dbReference>
<protein>
    <submittedName>
        <fullName evidence="3">Putative carboxypeptidase X1-like</fullName>
    </submittedName>
</protein>
<evidence type="ECO:0000313" key="4">
    <source>
        <dbReference type="Proteomes" id="UP000192247"/>
    </source>
</evidence>
<accession>A0A1V9XKA8</accession>
<dbReference type="Proteomes" id="UP000192247">
    <property type="component" value="Unassembled WGS sequence"/>
</dbReference>
<dbReference type="SUPFAM" id="SSF49464">
    <property type="entry name" value="Carboxypeptidase regulatory domain-like"/>
    <property type="match status" value="1"/>
</dbReference>
<feature type="transmembrane region" description="Helical" evidence="2">
    <location>
        <begin position="87"/>
        <end position="108"/>
    </location>
</feature>
<keyword evidence="2" id="KW-1133">Transmembrane helix</keyword>
<keyword evidence="2" id="KW-0812">Transmembrane</keyword>
<organism evidence="3 4">
    <name type="scientific">Tropilaelaps mercedesae</name>
    <dbReference type="NCBI Taxonomy" id="418985"/>
    <lineage>
        <taxon>Eukaryota</taxon>
        <taxon>Metazoa</taxon>
        <taxon>Ecdysozoa</taxon>
        <taxon>Arthropoda</taxon>
        <taxon>Chelicerata</taxon>
        <taxon>Arachnida</taxon>
        <taxon>Acari</taxon>
        <taxon>Parasitiformes</taxon>
        <taxon>Mesostigmata</taxon>
        <taxon>Gamasina</taxon>
        <taxon>Dermanyssoidea</taxon>
        <taxon>Laelapidae</taxon>
        <taxon>Tropilaelaps</taxon>
    </lineage>
</organism>
<dbReference type="InterPro" id="IPR008969">
    <property type="entry name" value="CarboxyPept-like_regulatory"/>
</dbReference>
<feature type="region of interest" description="Disordered" evidence="1">
    <location>
        <begin position="170"/>
        <end position="189"/>
    </location>
</feature>